<feature type="transmembrane region" description="Helical" evidence="1">
    <location>
        <begin position="37"/>
        <end position="55"/>
    </location>
</feature>
<feature type="transmembrane region" description="Helical" evidence="1">
    <location>
        <begin position="342"/>
        <end position="366"/>
    </location>
</feature>
<feature type="transmembrane region" description="Helical" evidence="1">
    <location>
        <begin position="233"/>
        <end position="250"/>
    </location>
</feature>
<evidence type="ECO:0000256" key="1">
    <source>
        <dbReference type="SAM" id="Phobius"/>
    </source>
</evidence>
<feature type="transmembrane region" description="Helical" evidence="1">
    <location>
        <begin position="262"/>
        <end position="285"/>
    </location>
</feature>
<keyword evidence="3" id="KW-1185">Reference proteome</keyword>
<dbReference type="EMBL" id="VDUZ01000056">
    <property type="protein sequence ID" value="TXL70602.1"/>
    <property type="molecule type" value="Genomic_DNA"/>
</dbReference>
<dbReference type="Proteomes" id="UP000321638">
    <property type="component" value="Unassembled WGS sequence"/>
</dbReference>
<evidence type="ECO:0000313" key="2">
    <source>
        <dbReference type="EMBL" id="TXL70602.1"/>
    </source>
</evidence>
<comment type="caution">
    <text evidence="2">The sequence shown here is derived from an EMBL/GenBank/DDBJ whole genome shotgun (WGS) entry which is preliminary data.</text>
</comment>
<reference evidence="2 3" key="1">
    <citation type="submission" date="2019-06" db="EMBL/GenBank/DDBJ databases">
        <title>New taxonomy in bacterial strain CC-CFT640, isolated from vineyard.</title>
        <authorList>
            <person name="Lin S.-Y."/>
            <person name="Tsai C.-F."/>
            <person name="Young C.-C."/>
        </authorList>
    </citation>
    <scope>NUCLEOTIDE SEQUENCE [LARGE SCALE GENOMIC DNA]</scope>
    <source>
        <strain evidence="2 3">CC-CFT640</strain>
    </source>
</reference>
<name>A0A5C8PA03_9HYPH</name>
<keyword evidence="1" id="KW-1133">Transmembrane helix</keyword>
<organism evidence="2 3">
    <name type="scientific">Vineibacter terrae</name>
    <dbReference type="NCBI Taxonomy" id="2586908"/>
    <lineage>
        <taxon>Bacteria</taxon>
        <taxon>Pseudomonadati</taxon>
        <taxon>Pseudomonadota</taxon>
        <taxon>Alphaproteobacteria</taxon>
        <taxon>Hyphomicrobiales</taxon>
        <taxon>Vineibacter</taxon>
    </lineage>
</organism>
<keyword evidence="1" id="KW-0472">Membrane</keyword>
<keyword evidence="1" id="KW-0812">Transmembrane</keyword>
<feature type="transmembrane region" description="Helical" evidence="1">
    <location>
        <begin position="130"/>
        <end position="148"/>
    </location>
</feature>
<feature type="transmembrane region" description="Helical" evidence="1">
    <location>
        <begin position="174"/>
        <end position="194"/>
    </location>
</feature>
<protein>
    <submittedName>
        <fullName evidence="2">Uncharacterized protein</fullName>
    </submittedName>
</protein>
<dbReference type="OrthoDB" id="5493434at2"/>
<dbReference type="RefSeq" id="WP_147851396.1">
    <property type="nucleotide sequence ID" value="NZ_VDUZ01000056.1"/>
</dbReference>
<sequence>MTDCSPAFSLMTGGPFYRLLLRLSLVRPPLGLLWRRVAAVLAIAWLPLPILAAIADGHATTSTLSLFLANVEGHVRLLVVLPLLLAAEIPCHRRLGVAVEQFLSRGLVADADHSRFDAAVAAALRRRDALLPELVLLALVYLSSDWLWHWRDTPGGEVWFAVVSNGGSHPTVPGVWFVLVSVPLFQFVLLRWYWRQLIWFHLLWRISRLELSLPAAHPDAAAGLGFLADSARAFVLVLLAHGALLAGRVVDHVTATGADLTAFKGDVAVMVVVLLALNLGPLCFFSPQLAEARRQGLLRYGQRAARNIPRVSNGVDPDGIDHALATVTSNYDRVQKIRMMPFSLAFAGRLAVIILLPLIPVAGAALPVGTLAMRLAKIIL</sequence>
<gene>
    <name evidence="2" type="ORF">FHP25_33665</name>
</gene>
<proteinExistence type="predicted"/>
<accession>A0A5C8PA03</accession>
<dbReference type="AlphaFoldDB" id="A0A5C8PA03"/>
<evidence type="ECO:0000313" key="3">
    <source>
        <dbReference type="Proteomes" id="UP000321638"/>
    </source>
</evidence>